<dbReference type="InterPro" id="IPR039568">
    <property type="entry name" value="Peptidase_MA-like_dom"/>
</dbReference>
<protein>
    <recommendedName>
        <fullName evidence="3">Peptidase MA-like domain-containing protein</fullName>
    </recommendedName>
</protein>
<dbReference type="Pfam" id="PF13485">
    <property type="entry name" value="Peptidase_MA_2"/>
    <property type="match status" value="1"/>
</dbReference>
<evidence type="ECO:0000256" key="1">
    <source>
        <dbReference type="SAM" id="MobiDB-lite"/>
    </source>
</evidence>
<comment type="caution">
    <text evidence="4">The sequence shown here is derived from an EMBL/GenBank/DDBJ whole genome shotgun (WGS) entry which is preliminary data.</text>
</comment>
<dbReference type="OrthoDB" id="5242307at2"/>
<keyword evidence="2" id="KW-1133">Transmembrane helix</keyword>
<dbReference type="Proteomes" id="UP000294257">
    <property type="component" value="Unassembled WGS sequence"/>
</dbReference>
<keyword evidence="2" id="KW-0812">Transmembrane</keyword>
<feature type="domain" description="Peptidase MA-like" evidence="3">
    <location>
        <begin position="306"/>
        <end position="449"/>
    </location>
</feature>
<evidence type="ECO:0000259" key="3">
    <source>
        <dbReference type="Pfam" id="PF13485"/>
    </source>
</evidence>
<sequence>MRGSTRLRVTLAAVIVAMIAGGLVLLSRPPAPGPPPVAEAPPVVAGRPPPVSGPVDARDSGRAAAVTELLAKRADAILRRDEALFMSTVDPNAEPTFLATQRKLFANLDGVPLSDWSYQIQPNDAANLAGLPSRVVSSAMAEELWAPGVRLRYGLREVDETPTARGMAYLFVRRGPSWYLRSDTALESVGRRSWRGPWDYAPCKVRRAKQGLVIFHPGSEPIAERLSGELDESVRAVTALWGTGWPGRVALIVPDSVGEMRALVGPGFPSDSVVAVAIADRIDPVTRRVEGQRVVTNPSGVRGLSLAALRITLRHEITHIAARGVTVDGAPMWLQEGFADYAGHRESGLSLTVAAPDLAQQVRTGGPPKRLPSDEDFRGRGRELDLAYQQAWSVTRFVASRYGEPALVEMYRSIAGAGSISPKAADDLLRRHIGLDAAGLLTAWQDYLRTELR</sequence>
<evidence type="ECO:0000256" key="2">
    <source>
        <dbReference type="SAM" id="Phobius"/>
    </source>
</evidence>
<name>A0A4Q7KR74_9PSEU</name>
<reference evidence="4 5" key="1">
    <citation type="submission" date="2019-02" db="EMBL/GenBank/DDBJ databases">
        <title>Genomic Encyclopedia of Type Strains, Phase IV (KMG-IV): sequencing the most valuable type-strain genomes for metagenomic binning, comparative biology and taxonomic classification.</title>
        <authorList>
            <person name="Goeker M."/>
        </authorList>
    </citation>
    <scope>NUCLEOTIDE SEQUENCE [LARGE SCALE GENOMIC DNA]</scope>
    <source>
        <strain evidence="4 5">DSM 101727</strain>
    </source>
</reference>
<evidence type="ECO:0000313" key="5">
    <source>
        <dbReference type="Proteomes" id="UP000294257"/>
    </source>
</evidence>
<evidence type="ECO:0000313" key="4">
    <source>
        <dbReference type="EMBL" id="RZS38906.1"/>
    </source>
</evidence>
<feature type="transmembrane region" description="Helical" evidence="2">
    <location>
        <begin position="7"/>
        <end position="26"/>
    </location>
</feature>
<dbReference type="AlphaFoldDB" id="A0A4Q7KR74"/>
<dbReference type="EMBL" id="SGWQ01000004">
    <property type="protein sequence ID" value="RZS38906.1"/>
    <property type="molecule type" value="Genomic_DNA"/>
</dbReference>
<keyword evidence="2" id="KW-0472">Membrane</keyword>
<accession>A0A4Q7KR74</accession>
<dbReference type="RefSeq" id="WP_130344522.1">
    <property type="nucleotide sequence ID" value="NZ_SGWQ01000004.1"/>
</dbReference>
<organism evidence="4 5">
    <name type="scientific">Herbihabitans rhizosphaerae</name>
    <dbReference type="NCBI Taxonomy" id="1872711"/>
    <lineage>
        <taxon>Bacteria</taxon>
        <taxon>Bacillati</taxon>
        <taxon>Actinomycetota</taxon>
        <taxon>Actinomycetes</taxon>
        <taxon>Pseudonocardiales</taxon>
        <taxon>Pseudonocardiaceae</taxon>
        <taxon>Herbihabitans</taxon>
    </lineage>
</organism>
<keyword evidence="5" id="KW-1185">Reference proteome</keyword>
<feature type="region of interest" description="Disordered" evidence="1">
    <location>
        <begin position="34"/>
        <end position="59"/>
    </location>
</feature>
<gene>
    <name evidence="4" type="ORF">EV193_104117</name>
</gene>
<proteinExistence type="predicted"/>